<dbReference type="InterPro" id="IPR007372">
    <property type="entry name" value="Lipid/polyisoprenoid-bd_YceI"/>
</dbReference>
<dbReference type="Gene3D" id="2.40.128.110">
    <property type="entry name" value="Lipid/polyisoprenoid-binding, YceI-like"/>
    <property type="match status" value="1"/>
</dbReference>
<organism evidence="2 3">
    <name type="scientific">Candidatus Propionivibrio aalborgensis</name>
    <dbReference type="NCBI Taxonomy" id="1860101"/>
    <lineage>
        <taxon>Bacteria</taxon>
        <taxon>Pseudomonadati</taxon>
        <taxon>Pseudomonadota</taxon>
        <taxon>Betaproteobacteria</taxon>
        <taxon>Rhodocyclales</taxon>
        <taxon>Rhodocyclaceae</taxon>
        <taxon>Propionivibrio</taxon>
    </lineage>
</organism>
<evidence type="ECO:0000259" key="1">
    <source>
        <dbReference type="Pfam" id="PF04264"/>
    </source>
</evidence>
<dbReference type="EMBL" id="FLQY01000357">
    <property type="protein sequence ID" value="SBT10567.1"/>
    <property type="molecule type" value="Genomic_DNA"/>
</dbReference>
<name>A0A1A8Y0P2_9RHOO</name>
<proteinExistence type="predicted"/>
<accession>A0A1A8Y0P2</accession>
<protein>
    <recommendedName>
        <fullName evidence="1">Lipid/polyisoprenoid-binding YceI-like domain-containing protein</fullName>
    </recommendedName>
</protein>
<dbReference type="SUPFAM" id="SSF101874">
    <property type="entry name" value="YceI-like"/>
    <property type="match status" value="1"/>
</dbReference>
<reference evidence="2 3" key="1">
    <citation type="submission" date="2016-06" db="EMBL/GenBank/DDBJ databases">
        <authorList>
            <person name="Kjaerup R.B."/>
            <person name="Dalgaard T.S."/>
            <person name="Juul-Madsen H.R."/>
        </authorList>
    </citation>
    <scope>NUCLEOTIDE SEQUENCE [LARGE SCALE GENOMIC DNA]</scope>
    <source>
        <strain evidence="2">2</strain>
    </source>
</reference>
<feature type="domain" description="Lipid/polyisoprenoid-binding YceI-like" evidence="1">
    <location>
        <begin position="73"/>
        <end position="256"/>
    </location>
</feature>
<evidence type="ECO:0000313" key="3">
    <source>
        <dbReference type="Proteomes" id="UP000199600"/>
    </source>
</evidence>
<gene>
    <name evidence="2" type="ORF">PROAA_550012</name>
</gene>
<evidence type="ECO:0000313" key="2">
    <source>
        <dbReference type="EMBL" id="SBT10567.1"/>
    </source>
</evidence>
<keyword evidence="3" id="KW-1185">Reference proteome</keyword>
<dbReference type="Pfam" id="PF04264">
    <property type="entry name" value="YceI"/>
    <property type="match status" value="1"/>
</dbReference>
<sequence length="259" mass="27727">MSVLGEADGMKESDTFHFLLSWPAARGGPSFLAVGLSLLLLRSCQTPPSNDGAALPVTRVRSAEKFAAQTVRYVIRSEQSDVRFLVYRAGALARLGHSHVVQAGTIKGEIHLAPDIRQSSFSLVLPIADFKVDAAESRAEEGEEFSVLPDDEAIAGTTKNMLGEKVLDAVSFPQIEIGSLALSGPAWGPDITVRIKLHGVEREITVPTAIDNSGEQLVATAFFSVYQSDFGITPLSVLGGAIQVANTVRVRMRLVAKRA</sequence>
<dbReference type="InterPro" id="IPR036761">
    <property type="entry name" value="TTHA0802/YceI-like_sf"/>
</dbReference>
<dbReference type="RefSeq" id="WP_342669225.1">
    <property type="nucleotide sequence ID" value="NZ_FLQY01000357.1"/>
</dbReference>
<dbReference type="AlphaFoldDB" id="A0A1A8Y0P2"/>
<dbReference type="Proteomes" id="UP000199600">
    <property type="component" value="Unassembled WGS sequence"/>
</dbReference>